<name>A0A7R9JGP8_TIMCA</name>
<dbReference type="InterPro" id="IPR038356">
    <property type="entry name" value="Tma16_sf"/>
</dbReference>
<dbReference type="PANTHER" id="PTHR13349:SF2">
    <property type="entry name" value="TRANSLATION MACHINERY-ASSOCIATED PROTEIN 16"/>
    <property type="match status" value="1"/>
</dbReference>
<sequence length="276" mass="31365">MTVYLVMSDHRKTTTRPSSRDSDHPVTGEAVSQLGQCDHWSGSLGDPNTARKELLKLKKVIHPKSRKTQALAKQVKKVSAREKTKLVHHMKQNLLGEKLLWFRDNLEPEAAAYTPQLVVQLIDKYLKRFSDELEQIKLKHSVGNRGKSRQHASREDIIRLTVLRDEEEFATCGLEVPDLLNPKQLQLLRSWSGELRYIQNLRLVRLHRRGLKELASKQSQGLATHEEVSAEQEEVSGEQRRLSSDQSVPETVPNAAIAAESSTHRTNEGTMDIDKC</sequence>
<reference evidence="3" key="1">
    <citation type="submission" date="2020-11" db="EMBL/GenBank/DDBJ databases">
        <authorList>
            <person name="Tran Van P."/>
        </authorList>
    </citation>
    <scope>NUCLEOTIDE SEQUENCE</scope>
</reference>
<organism evidence="3">
    <name type="scientific">Timema californicum</name>
    <name type="common">California timema</name>
    <name type="synonym">Walking stick</name>
    <dbReference type="NCBI Taxonomy" id="61474"/>
    <lineage>
        <taxon>Eukaryota</taxon>
        <taxon>Metazoa</taxon>
        <taxon>Ecdysozoa</taxon>
        <taxon>Arthropoda</taxon>
        <taxon>Hexapoda</taxon>
        <taxon>Insecta</taxon>
        <taxon>Pterygota</taxon>
        <taxon>Neoptera</taxon>
        <taxon>Polyneoptera</taxon>
        <taxon>Phasmatodea</taxon>
        <taxon>Timematodea</taxon>
        <taxon>Timematoidea</taxon>
        <taxon>Timematidae</taxon>
        <taxon>Timema</taxon>
    </lineage>
</organism>
<comment type="similarity">
    <text evidence="1">Belongs to the TMA16 family.</text>
</comment>
<dbReference type="PANTHER" id="PTHR13349">
    <property type="entry name" value="TRANSLATION MACHINERY-ASSOCIATED PROTEIN 16"/>
    <property type="match status" value="1"/>
</dbReference>
<evidence type="ECO:0000313" key="3">
    <source>
        <dbReference type="EMBL" id="CAD7578927.1"/>
    </source>
</evidence>
<feature type="compositionally biased region" description="Basic and acidic residues" evidence="2">
    <location>
        <begin position="8"/>
        <end position="26"/>
    </location>
</feature>
<dbReference type="AlphaFoldDB" id="A0A7R9JGP8"/>
<dbReference type="InterPro" id="IPR021346">
    <property type="entry name" value="Tma16"/>
</dbReference>
<protein>
    <submittedName>
        <fullName evidence="3">(California timema) hypothetical protein</fullName>
    </submittedName>
</protein>
<evidence type="ECO:0000256" key="2">
    <source>
        <dbReference type="SAM" id="MobiDB-lite"/>
    </source>
</evidence>
<proteinExistence type="inferred from homology"/>
<feature type="region of interest" description="Disordered" evidence="2">
    <location>
        <begin position="216"/>
        <end position="276"/>
    </location>
</feature>
<dbReference type="FunFam" id="1.20.1440.170:FF:000001">
    <property type="entry name" value="Translation machinery-associated 16 homolog"/>
    <property type="match status" value="1"/>
</dbReference>
<accession>A0A7R9JGP8</accession>
<evidence type="ECO:0000256" key="1">
    <source>
        <dbReference type="ARBA" id="ARBA00034127"/>
    </source>
</evidence>
<dbReference type="EMBL" id="OE189138">
    <property type="protein sequence ID" value="CAD7578927.1"/>
    <property type="molecule type" value="Genomic_DNA"/>
</dbReference>
<dbReference type="GO" id="GO:0005634">
    <property type="term" value="C:nucleus"/>
    <property type="evidence" value="ECO:0007669"/>
    <property type="project" value="TreeGrafter"/>
</dbReference>
<dbReference type="Gene3D" id="1.20.1440.170">
    <property type="entry name" value="Translation machinery-associated protein 16-like"/>
    <property type="match status" value="1"/>
</dbReference>
<dbReference type="Pfam" id="PF11176">
    <property type="entry name" value="Tma16"/>
    <property type="match status" value="1"/>
</dbReference>
<feature type="region of interest" description="Disordered" evidence="2">
    <location>
        <begin position="1"/>
        <end position="29"/>
    </location>
</feature>
<feature type="compositionally biased region" description="Basic and acidic residues" evidence="2">
    <location>
        <begin position="262"/>
        <end position="276"/>
    </location>
</feature>
<gene>
    <name evidence="3" type="ORF">TCMB3V08_LOCUS11464</name>
</gene>